<evidence type="ECO:0000259" key="1">
    <source>
        <dbReference type="PROSITE" id="PS51819"/>
    </source>
</evidence>
<gene>
    <name evidence="2" type="ORF">KDM92_05415</name>
</gene>
<dbReference type="AlphaFoldDB" id="A0A941DDH0"/>
<dbReference type="SUPFAM" id="SSF54593">
    <property type="entry name" value="Glyoxalase/Bleomycin resistance protein/Dihydroxybiphenyl dioxygenase"/>
    <property type="match status" value="1"/>
</dbReference>
<dbReference type="Gene3D" id="3.10.180.10">
    <property type="entry name" value="2,3-Dihydroxybiphenyl 1,2-Dioxygenase, domain 1"/>
    <property type="match status" value="1"/>
</dbReference>
<dbReference type="Proteomes" id="UP000680158">
    <property type="component" value="Unassembled WGS sequence"/>
</dbReference>
<proteinExistence type="predicted"/>
<evidence type="ECO:0000313" key="2">
    <source>
        <dbReference type="EMBL" id="MBR7746011.1"/>
    </source>
</evidence>
<dbReference type="Pfam" id="PF00903">
    <property type="entry name" value="Glyoxalase"/>
    <property type="match status" value="1"/>
</dbReference>
<feature type="domain" description="VOC" evidence="1">
    <location>
        <begin position="5"/>
        <end position="119"/>
    </location>
</feature>
<dbReference type="RefSeq" id="WP_212683360.1">
    <property type="nucleotide sequence ID" value="NZ_JAGSPM010000002.1"/>
</dbReference>
<accession>A0A941DDH0</accession>
<dbReference type="InterPro" id="IPR004360">
    <property type="entry name" value="Glyas_Fos-R_dOase_dom"/>
</dbReference>
<sequence length="121" mass="13956">MKNLFAPRYVLAVQNLAVSKDFYMKSLGFHLLDEYPGWTFLERDNVVLMLGECTEEKPAAQIGDHSYFAYIEVNDASSLYQEFDERGVSFIKTIRDEVWGMREFGLTTVDGHRIMFGQDLA</sequence>
<dbReference type="InterPro" id="IPR037523">
    <property type="entry name" value="VOC_core"/>
</dbReference>
<evidence type="ECO:0000313" key="3">
    <source>
        <dbReference type="Proteomes" id="UP000680158"/>
    </source>
</evidence>
<reference evidence="2 3" key="1">
    <citation type="submission" date="2021-04" db="EMBL/GenBank/DDBJ databases">
        <title>novel species isolated from subtropical streams in China.</title>
        <authorList>
            <person name="Lu H."/>
        </authorList>
    </citation>
    <scope>NUCLEOTIDE SEQUENCE [LARGE SCALE GENOMIC DNA]</scope>
    <source>
        <strain evidence="2 3">BYS107W</strain>
    </source>
</reference>
<keyword evidence="3" id="KW-1185">Reference proteome</keyword>
<name>A0A941DDH0_9BURK</name>
<dbReference type="PROSITE" id="PS51819">
    <property type="entry name" value="VOC"/>
    <property type="match status" value="1"/>
</dbReference>
<dbReference type="EMBL" id="JAGSPM010000002">
    <property type="protein sequence ID" value="MBR7746011.1"/>
    <property type="molecule type" value="Genomic_DNA"/>
</dbReference>
<protein>
    <submittedName>
        <fullName evidence="2">VOC family protein</fullName>
    </submittedName>
</protein>
<dbReference type="InterPro" id="IPR029068">
    <property type="entry name" value="Glyas_Bleomycin-R_OHBP_Dase"/>
</dbReference>
<organism evidence="2 3">
    <name type="scientific">Undibacterium baiyunense</name>
    <dbReference type="NCBI Taxonomy" id="2828731"/>
    <lineage>
        <taxon>Bacteria</taxon>
        <taxon>Pseudomonadati</taxon>
        <taxon>Pseudomonadota</taxon>
        <taxon>Betaproteobacteria</taxon>
        <taxon>Burkholderiales</taxon>
        <taxon>Oxalobacteraceae</taxon>
        <taxon>Undibacterium</taxon>
    </lineage>
</organism>
<comment type="caution">
    <text evidence="2">The sequence shown here is derived from an EMBL/GenBank/DDBJ whole genome shotgun (WGS) entry which is preliminary data.</text>
</comment>